<feature type="region of interest" description="Disordered" evidence="1">
    <location>
        <begin position="686"/>
        <end position="773"/>
    </location>
</feature>
<feature type="compositionally biased region" description="Low complexity" evidence="1">
    <location>
        <begin position="936"/>
        <end position="961"/>
    </location>
</feature>
<feature type="compositionally biased region" description="Polar residues" evidence="1">
    <location>
        <begin position="372"/>
        <end position="389"/>
    </location>
</feature>
<dbReference type="CDD" id="cd16100">
    <property type="entry name" value="ARID"/>
    <property type="match status" value="1"/>
</dbReference>
<feature type="compositionally biased region" description="Polar residues" evidence="1">
    <location>
        <begin position="708"/>
        <end position="717"/>
    </location>
</feature>
<gene>
    <name evidence="3" type="ORF">PLICRDRAFT_46349</name>
</gene>
<feature type="compositionally biased region" description="Low complexity" evidence="1">
    <location>
        <begin position="978"/>
        <end position="1012"/>
    </location>
</feature>
<accession>A0A0C9T8C3</accession>
<dbReference type="InterPro" id="IPR001606">
    <property type="entry name" value="ARID_dom"/>
</dbReference>
<feature type="compositionally biased region" description="Low complexity" evidence="1">
    <location>
        <begin position="21"/>
        <end position="49"/>
    </location>
</feature>
<feature type="compositionally biased region" description="Basic residues" evidence="1">
    <location>
        <begin position="1020"/>
        <end position="1033"/>
    </location>
</feature>
<evidence type="ECO:0000259" key="2">
    <source>
        <dbReference type="PROSITE" id="PS51011"/>
    </source>
</evidence>
<feature type="compositionally biased region" description="Polar residues" evidence="1">
    <location>
        <begin position="433"/>
        <end position="449"/>
    </location>
</feature>
<evidence type="ECO:0000313" key="3">
    <source>
        <dbReference type="EMBL" id="KII84443.1"/>
    </source>
</evidence>
<feature type="region of interest" description="Disordered" evidence="1">
    <location>
        <begin position="98"/>
        <end position="151"/>
    </location>
</feature>
<name>A0A0C9T8C3_PLICR</name>
<feature type="region of interest" description="Disordered" evidence="1">
    <location>
        <begin position="20"/>
        <end position="57"/>
    </location>
</feature>
<dbReference type="GO" id="GO:0003677">
    <property type="term" value="F:DNA binding"/>
    <property type="evidence" value="ECO:0007669"/>
    <property type="project" value="InterPro"/>
</dbReference>
<dbReference type="OrthoDB" id="1938591at2759"/>
<proteinExistence type="predicted"/>
<organism evidence="3 4">
    <name type="scientific">Plicaturopsis crispa FD-325 SS-3</name>
    <dbReference type="NCBI Taxonomy" id="944288"/>
    <lineage>
        <taxon>Eukaryota</taxon>
        <taxon>Fungi</taxon>
        <taxon>Dikarya</taxon>
        <taxon>Basidiomycota</taxon>
        <taxon>Agaricomycotina</taxon>
        <taxon>Agaricomycetes</taxon>
        <taxon>Agaricomycetidae</taxon>
        <taxon>Amylocorticiales</taxon>
        <taxon>Amylocorticiaceae</taxon>
        <taxon>Plicatura</taxon>
        <taxon>Plicaturopsis crispa</taxon>
    </lineage>
</organism>
<feature type="compositionally biased region" description="Pro residues" evidence="1">
    <location>
        <begin position="922"/>
        <end position="935"/>
    </location>
</feature>
<feature type="compositionally biased region" description="Low complexity" evidence="1">
    <location>
        <begin position="63"/>
        <end position="77"/>
    </location>
</feature>
<feature type="region of interest" description="Disordered" evidence="1">
    <location>
        <begin position="63"/>
        <end position="82"/>
    </location>
</feature>
<feature type="domain" description="ARID" evidence="2">
    <location>
        <begin position="475"/>
        <end position="578"/>
    </location>
</feature>
<feature type="compositionally biased region" description="Low complexity" evidence="1">
    <location>
        <begin position="737"/>
        <end position="758"/>
    </location>
</feature>
<feature type="region of interest" description="Disordered" evidence="1">
    <location>
        <begin position="347"/>
        <end position="471"/>
    </location>
</feature>
<feature type="region of interest" description="Disordered" evidence="1">
    <location>
        <begin position="1152"/>
        <end position="1229"/>
    </location>
</feature>
<feature type="compositionally biased region" description="Low complexity" evidence="1">
    <location>
        <begin position="347"/>
        <end position="367"/>
    </location>
</feature>
<dbReference type="Proteomes" id="UP000053263">
    <property type="component" value="Unassembled WGS sequence"/>
</dbReference>
<feature type="compositionally biased region" description="Polar residues" evidence="1">
    <location>
        <begin position="1048"/>
        <end position="1062"/>
    </location>
</feature>
<dbReference type="InterPro" id="IPR036431">
    <property type="entry name" value="ARID_dom_sf"/>
</dbReference>
<reference evidence="3 4" key="1">
    <citation type="submission" date="2014-06" db="EMBL/GenBank/DDBJ databases">
        <title>Evolutionary Origins and Diversification of the Mycorrhizal Mutualists.</title>
        <authorList>
            <consortium name="DOE Joint Genome Institute"/>
            <consortium name="Mycorrhizal Genomics Consortium"/>
            <person name="Kohler A."/>
            <person name="Kuo A."/>
            <person name="Nagy L.G."/>
            <person name="Floudas D."/>
            <person name="Copeland A."/>
            <person name="Barry K.W."/>
            <person name="Cichocki N."/>
            <person name="Veneault-Fourrey C."/>
            <person name="LaButti K."/>
            <person name="Lindquist E.A."/>
            <person name="Lipzen A."/>
            <person name="Lundell T."/>
            <person name="Morin E."/>
            <person name="Murat C."/>
            <person name="Riley R."/>
            <person name="Ohm R."/>
            <person name="Sun H."/>
            <person name="Tunlid A."/>
            <person name="Henrissat B."/>
            <person name="Grigoriev I.V."/>
            <person name="Hibbett D.S."/>
            <person name="Martin F."/>
        </authorList>
    </citation>
    <scope>NUCLEOTIDE SEQUENCE [LARGE SCALE GENOMIC DNA]</scope>
    <source>
        <strain evidence="3 4">FD-325 SS-3</strain>
    </source>
</reference>
<dbReference type="SUPFAM" id="SSF46774">
    <property type="entry name" value="ARID-like"/>
    <property type="match status" value="1"/>
</dbReference>
<dbReference type="SMART" id="SM01014">
    <property type="entry name" value="ARID"/>
    <property type="match status" value="1"/>
</dbReference>
<dbReference type="HOGENOM" id="CLU_006745_0_0_1"/>
<feature type="compositionally biased region" description="Low complexity" evidence="1">
    <location>
        <begin position="1208"/>
        <end position="1229"/>
    </location>
</feature>
<protein>
    <recommendedName>
        <fullName evidence="2">ARID domain-containing protein</fullName>
    </recommendedName>
</protein>
<sequence length="1295" mass="140344">MADRNLNYSMLPQNFNPSLMQHQQQLQQHQQQQQAQQQQQQTQQDQNTQVPGFTNPEHGRMWQQMQQQMQNPYQQQQRGNGDNVVTQQMANLIRSQNIARQQRQQIGQQQPQQQQQFNFDPSQSGSPGQPQPFHDSQPNQPPVPPMPNNFAQMSPAELQAMFNNRGAMLQAFQANQGHSRQIELMNLAQNQQPQNGNFARMAQQQGMNGQQGFNPAQPTDMFSSPAMAPAHDGMHNSPSHAPLQPPGQMGNQHMNVPQNGGGMPAQARRSYNINDMQARMTALRDVVRRLEQEGAQVQLQRAALGDAYMPKMQQIVQELKVKKEMLHKMAIAMNQFMANAGNAGNMNAMGVPSQTQQGAQGVQGTPGWPAQQGPSQQFGNPQVRQNTPLPNHGQLAPQNLQPSPSPMHTQAGPLSQQNIAPARSGPTPHQLLAGQNQHSASPSMGNQLPFSLPDGASNMQSQQPTRPNMPSLPPPLDKAAFDRAYIPFCTNRRIHHDQRVMQVDNRPIDLHALHANVMKEGGREQVTRNERWPVIAAKIGFVQFPATDTEPAKSGPGIAAQIAHVYKEYLLTFDSVYIRSVWEKSVKVQQAQAQAAANGGSSVNGGPGPNGAPSNLLASSDGGPRPFGNMTPAQLQTMVFYSGMSAAELRSRGVGDKLVQWVEQNRVNLQRTANEPNFRNAIARQRLAAQQQQAQQSADQHGLPSGNAPFNNPSMPGQNAGMPGGQFPPGARPQLMPQQGGPSNVPNGNNMNFPNRPQSTNMPIPGGAGPSNRPVGFGEETMLHAVDFVAKVKKEFLNRSMPGMNSQHIPDEQVLEYKEAVENLFHYAQEIDSKLAMYFVMLKNEENLKKLIAIVLTAQHQRSLLSSGTPKYIVDLRMVRAMIGQIQNVNDNFNKMVQLVRQGGPASVHQPPPPGGNGMPPQNRPQPPMPQPPPQGSSQPPQQQQQQSGASSAHSRQPSSSTQQPAKRKSQPSLQPGPSHSSPTALATSPAAASTPAANASTPAQAASSPQTPKSPPKGKAPKPKAAPKRRNTVSKAAPPPPPAAAPTTENTQSHPSPNGTSQKRRREDEPAAEGPARTETPPKKIKTEWEGPPSEAMVQKRQELDNIKTEEEASAFLLRMIESAGMDGQDSADLSNTLDLLLKGIGGSVEGEDGSDASTMGPLTLPDTVNLESSSTAMQESEFFDFSSYCNDDEDNGSKAPTPDLVPSSSTNPSPESASEADAATHAAAAAAAAIAAASFGEESLKTEESLDTSDPLRLGLWKEIDGGESAYYQPDNWKWDGPMPTSEQPWAIS</sequence>
<feature type="compositionally biased region" description="Low complexity" evidence="1">
    <location>
        <begin position="686"/>
        <end position="700"/>
    </location>
</feature>
<dbReference type="Pfam" id="PF01388">
    <property type="entry name" value="ARID"/>
    <property type="match status" value="1"/>
</dbReference>
<feature type="compositionally biased region" description="Polar residues" evidence="1">
    <location>
        <begin position="457"/>
        <end position="468"/>
    </location>
</feature>
<dbReference type="SMART" id="SM00501">
    <property type="entry name" value="BRIGHT"/>
    <property type="match status" value="1"/>
</dbReference>
<keyword evidence="4" id="KW-1185">Reference proteome</keyword>
<dbReference type="EMBL" id="KN832571">
    <property type="protein sequence ID" value="KII84443.1"/>
    <property type="molecule type" value="Genomic_DNA"/>
</dbReference>
<feature type="compositionally biased region" description="Polar residues" evidence="1">
    <location>
        <begin position="1171"/>
        <end position="1180"/>
    </location>
</feature>
<dbReference type="Gene3D" id="1.10.150.60">
    <property type="entry name" value="ARID DNA-binding domain"/>
    <property type="match status" value="1"/>
</dbReference>
<feature type="compositionally biased region" description="Polar residues" evidence="1">
    <location>
        <begin position="396"/>
        <end position="419"/>
    </location>
</feature>
<dbReference type="PROSITE" id="PS51011">
    <property type="entry name" value="ARID"/>
    <property type="match status" value="1"/>
</dbReference>
<feature type="compositionally biased region" description="Basic and acidic residues" evidence="1">
    <location>
        <begin position="1081"/>
        <end position="1090"/>
    </location>
</feature>
<feature type="region of interest" description="Disordered" evidence="1">
    <location>
        <begin position="903"/>
        <end position="1101"/>
    </location>
</feature>
<feature type="region of interest" description="Disordered" evidence="1">
    <location>
        <begin position="598"/>
        <end position="630"/>
    </location>
</feature>
<evidence type="ECO:0000256" key="1">
    <source>
        <dbReference type="SAM" id="MobiDB-lite"/>
    </source>
</evidence>
<feature type="compositionally biased region" description="Low complexity" evidence="1">
    <location>
        <begin position="98"/>
        <end position="132"/>
    </location>
</feature>
<evidence type="ECO:0000313" key="4">
    <source>
        <dbReference type="Proteomes" id="UP000053263"/>
    </source>
</evidence>
<feature type="region of interest" description="Disordered" evidence="1">
    <location>
        <begin position="1273"/>
        <end position="1295"/>
    </location>
</feature>